<keyword evidence="1" id="KW-0812">Transmembrane</keyword>
<feature type="transmembrane region" description="Helical" evidence="1">
    <location>
        <begin position="197"/>
        <end position="216"/>
    </location>
</feature>
<dbReference type="AlphaFoldDB" id="A0A7X0VB16"/>
<feature type="transmembrane region" description="Helical" evidence="1">
    <location>
        <begin position="104"/>
        <end position="126"/>
    </location>
</feature>
<dbReference type="EMBL" id="JACKXE010000001">
    <property type="protein sequence ID" value="MBB6628364.1"/>
    <property type="molecule type" value="Genomic_DNA"/>
</dbReference>
<reference evidence="2 3" key="1">
    <citation type="submission" date="2020-08" db="EMBL/GenBank/DDBJ databases">
        <authorList>
            <person name="Seo M.-J."/>
        </authorList>
    </citation>
    <scope>NUCLEOTIDE SEQUENCE [LARGE SCALE GENOMIC DNA]</scope>
    <source>
        <strain evidence="2 3">KIGAM211</strain>
    </source>
</reference>
<protein>
    <submittedName>
        <fullName evidence="2">Uncharacterized protein</fullName>
    </submittedName>
</protein>
<feature type="transmembrane region" description="Helical" evidence="1">
    <location>
        <begin position="132"/>
        <end position="153"/>
    </location>
</feature>
<dbReference type="RefSeq" id="WP_185253432.1">
    <property type="nucleotide sequence ID" value="NZ_JACKXE010000001.1"/>
</dbReference>
<organism evidence="2 3">
    <name type="scientific">Nocardioides luti</name>
    <dbReference type="NCBI Taxonomy" id="2761101"/>
    <lineage>
        <taxon>Bacteria</taxon>
        <taxon>Bacillati</taxon>
        <taxon>Actinomycetota</taxon>
        <taxon>Actinomycetes</taxon>
        <taxon>Propionibacteriales</taxon>
        <taxon>Nocardioidaceae</taxon>
        <taxon>Nocardioides</taxon>
    </lineage>
</organism>
<dbReference type="Proteomes" id="UP000523955">
    <property type="component" value="Unassembled WGS sequence"/>
</dbReference>
<keyword evidence="1" id="KW-1133">Transmembrane helix</keyword>
<proteinExistence type="predicted"/>
<sequence>MIAWSTTGSAAAVAHGIHYALLGIGFAGLAALLVPQLLERHPTAARPVAAPRTEHERRVRQLRARLAAGTVATLAAAPVAPAPAAPRAAPPTPRRTPSGAASRLLLPAALVGSAAAAGTHAAVGPAHFEEGLLLGLFFATSALAQLGWAVLALRRTSARLLLVGVAGNLAIVVLWAVTRTWGLPFGLLPGPEAVGPWDLAALGWELVTAAACARLLQQGRTRVRIAPWSLWHPAARAWVLVSVLLLGVLSSSGAAA</sequence>
<feature type="transmembrane region" description="Helical" evidence="1">
    <location>
        <begin position="237"/>
        <end position="255"/>
    </location>
</feature>
<gene>
    <name evidence="2" type="ORF">H5V45_13640</name>
</gene>
<accession>A0A7X0VB16</accession>
<evidence type="ECO:0000313" key="3">
    <source>
        <dbReference type="Proteomes" id="UP000523955"/>
    </source>
</evidence>
<feature type="transmembrane region" description="Helical" evidence="1">
    <location>
        <begin position="12"/>
        <end position="34"/>
    </location>
</feature>
<name>A0A7X0VB16_9ACTN</name>
<comment type="caution">
    <text evidence="2">The sequence shown here is derived from an EMBL/GenBank/DDBJ whole genome shotgun (WGS) entry which is preliminary data.</text>
</comment>
<feature type="transmembrane region" description="Helical" evidence="1">
    <location>
        <begin position="160"/>
        <end position="177"/>
    </location>
</feature>
<evidence type="ECO:0000313" key="2">
    <source>
        <dbReference type="EMBL" id="MBB6628364.1"/>
    </source>
</evidence>
<keyword evidence="3" id="KW-1185">Reference proteome</keyword>
<evidence type="ECO:0000256" key="1">
    <source>
        <dbReference type="SAM" id="Phobius"/>
    </source>
</evidence>
<keyword evidence="1" id="KW-0472">Membrane</keyword>